<dbReference type="Proteomes" id="UP000290189">
    <property type="component" value="Unassembled WGS sequence"/>
</dbReference>
<keyword evidence="2" id="KW-0732">Signal</keyword>
<dbReference type="EMBL" id="OVEO01000006">
    <property type="protein sequence ID" value="SPQ96546.1"/>
    <property type="molecule type" value="Genomic_DNA"/>
</dbReference>
<keyword evidence="4" id="KW-0496">Mitochondrion</keyword>
<feature type="compositionally biased region" description="Polar residues" evidence="1">
    <location>
        <begin position="20"/>
        <end position="42"/>
    </location>
</feature>
<feature type="compositionally biased region" description="Low complexity" evidence="1">
    <location>
        <begin position="47"/>
        <end position="68"/>
    </location>
</feature>
<accession>A0A0G4J889</accession>
<dbReference type="EMBL" id="CDSF01000146">
    <property type="protein sequence ID" value="CEP03506.1"/>
    <property type="molecule type" value="Genomic_DNA"/>
</dbReference>
<evidence type="ECO:0000313" key="4">
    <source>
        <dbReference type="EMBL" id="SPQ96546.1"/>
    </source>
</evidence>
<evidence type="ECO:0008006" key="7">
    <source>
        <dbReference type="Google" id="ProtNLM"/>
    </source>
</evidence>
<evidence type="ECO:0000313" key="6">
    <source>
        <dbReference type="Proteomes" id="UP000290189"/>
    </source>
</evidence>
<sequence>MLRVYTLVFAATLLGAALAQESTPDNSTTAVSPESAPSPNTGDTSDDSSAPTSADASAPASDTPADDTQPSDDQEDSAVQPVPPYSPGPYGAEPAGAPDDDASNSTDSDWTNPNGRVPTMPLPTTPSLLQGPFFTDGLANPYIGRRIVRQPFTGNFFAPVRRGRNFFGGFNGVGAHIRPTVSSNIGVTFNPGSSPDADQRRGRNGYAFPLHVL</sequence>
<feature type="region of interest" description="Disordered" evidence="1">
    <location>
        <begin position="20"/>
        <end position="126"/>
    </location>
</feature>
<reference evidence="4 6" key="2">
    <citation type="submission" date="2018-03" db="EMBL/GenBank/DDBJ databases">
        <authorList>
            <person name="Fogelqvist J."/>
        </authorList>
    </citation>
    <scope>NUCLEOTIDE SEQUENCE [LARGE SCALE GENOMIC DNA]</scope>
</reference>
<evidence type="ECO:0000313" key="3">
    <source>
        <dbReference type="EMBL" id="CEP03506.1"/>
    </source>
</evidence>
<dbReference type="Proteomes" id="UP000039324">
    <property type="component" value="Unassembled WGS sequence"/>
</dbReference>
<name>A0A0G4J889_PLABS</name>
<geneLocation type="mitochondrion" evidence="4"/>
<evidence type="ECO:0000313" key="5">
    <source>
        <dbReference type="Proteomes" id="UP000039324"/>
    </source>
</evidence>
<dbReference type="AlphaFoldDB" id="A0A0G4J889"/>
<feature type="signal peptide" evidence="2">
    <location>
        <begin position="1"/>
        <end position="19"/>
    </location>
</feature>
<feature type="chain" id="PRO_5035990870" description="RxLR effector candidate protein" evidence="2">
    <location>
        <begin position="20"/>
        <end position="213"/>
    </location>
</feature>
<gene>
    <name evidence="3" type="ORF">PBRA_009391</name>
    <name evidence="4" type="ORF">PLBR_LOCUS3761</name>
</gene>
<feature type="compositionally biased region" description="Polar residues" evidence="1">
    <location>
        <begin position="104"/>
        <end position="114"/>
    </location>
</feature>
<feature type="compositionally biased region" description="Low complexity" evidence="1">
    <location>
        <begin position="88"/>
        <end position="97"/>
    </location>
</feature>
<protein>
    <recommendedName>
        <fullName evidence="7">RxLR effector candidate protein</fullName>
    </recommendedName>
</protein>
<organism evidence="3 5">
    <name type="scientific">Plasmodiophora brassicae</name>
    <name type="common">Clubroot disease agent</name>
    <dbReference type="NCBI Taxonomy" id="37360"/>
    <lineage>
        <taxon>Eukaryota</taxon>
        <taxon>Sar</taxon>
        <taxon>Rhizaria</taxon>
        <taxon>Endomyxa</taxon>
        <taxon>Phytomyxea</taxon>
        <taxon>Plasmodiophorida</taxon>
        <taxon>Plasmodiophoridae</taxon>
        <taxon>Plasmodiophora</taxon>
    </lineage>
</organism>
<proteinExistence type="predicted"/>
<reference evidence="3 5" key="1">
    <citation type="submission" date="2015-02" db="EMBL/GenBank/DDBJ databases">
        <authorList>
            <person name="Chooi Y.-H."/>
        </authorList>
    </citation>
    <scope>NUCLEOTIDE SEQUENCE [LARGE SCALE GENOMIC DNA]</scope>
    <source>
        <strain evidence="3">E3</strain>
    </source>
</reference>
<keyword evidence="5" id="KW-1185">Reference proteome</keyword>
<evidence type="ECO:0000256" key="1">
    <source>
        <dbReference type="SAM" id="MobiDB-lite"/>
    </source>
</evidence>
<evidence type="ECO:0000256" key="2">
    <source>
        <dbReference type="SAM" id="SignalP"/>
    </source>
</evidence>